<keyword evidence="1" id="KW-0732">Signal</keyword>
<accession>A0ABU1UT63</accession>
<reference evidence="2 3" key="1">
    <citation type="submission" date="2023-07" db="EMBL/GenBank/DDBJ databases">
        <title>Sorghum-associated microbial communities from plants grown in Nebraska, USA.</title>
        <authorList>
            <person name="Schachtman D."/>
        </authorList>
    </citation>
    <scope>NUCLEOTIDE SEQUENCE [LARGE SCALE GENOMIC DNA]</scope>
    <source>
        <strain evidence="2 3">BE190</strain>
    </source>
</reference>
<proteinExistence type="predicted"/>
<dbReference type="EMBL" id="JAVDVX010000001">
    <property type="protein sequence ID" value="MDR7088327.1"/>
    <property type="molecule type" value="Genomic_DNA"/>
</dbReference>
<dbReference type="Proteomes" id="UP001253595">
    <property type="component" value="Unassembled WGS sequence"/>
</dbReference>
<organism evidence="2 3">
    <name type="scientific">Cellvibrio fibrivorans</name>
    <dbReference type="NCBI Taxonomy" id="126350"/>
    <lineage>
        <taxon>Bacteria</taxon>
        <taxon>Pseudomonadati</taxon>
        <taxon>Pseudomonadota</taxon>
        <taxon>Gammaproteobacteria</taxon>
        <taxon>Cellvibrionales</taxon>
        <taxon>Cellvibrionaceae</taxon>
        <taxon>Cellvibrio</taxon>
    </lineage>
</organism>
<evidence type="ECO:0008006" key="4">
    <source>
        <dbReference type="Google" id="ProtNLM"/>
    </source>
</evidence>
<protein>
    <recommendedName>
        <fullName evidence="4">Lipoprotein</fullName>
    </recommendedName>
</protein>
<evidence type="ECO:0000313" key="2">
    <source>
        <dbReference type="EMBL" id="MDR7088327.1"/>
    </source>
</evidence>
<evidence type="ECO:0000313" key="3">
    <source>
        <dbReference type="Proteomes" id="UP001253595"/>
    </source>
</evidence>
<gene>
    <name evidence="2" type="ORF">J2X05_000330</name>
</gene>
<dbReference type="PROSITE" id="PS51257">
    <property type="entry name" value="PROKAR_LIPOPROTEIN"/>
    <property type="match status" value="1"/>
</dbReference>
<sequence>MKRLATIILPLALMLLLSACVARLAPNYDKAIADGLVTASQQIMTHFASTSAGTAASSFAQRDATYSSIIGNLDALALQAKSRPTPKSSVGDKVNEYLAKRGITITDTGEVPSAAALEQISITLTKMRDVDKKQGVTAFEVAAFKGQVVIYLDQALTYENFLEREGN</sequence>
<dbReference type="RefSeq" id="WP_310067802.1">
    <property type="nucleotide sequence ID" value="NZ_JAVDVX010000001.1"/>
</dbReference>
<feature type="chain" id="PRO_5045685278" description="Lipoprotein" evidence="1">
    <location>
        <begin position="25"/>
        <end position="167"/>
    </location>
</feature>
<feature type="signal peptide" evidence="1">
    <location>
        <begin position="1"/>
        <end position="24"/>
    </location>
</feature>
<name>A0ABU1UT63_9GAMM</name>
<keyword evidence="3" id="KW-1185">Reference proteome</keyword>
<evidence type="ECO:0000256" key="1">
    <source>
        <dbReference type="SAM" id="SignalP"/>
    </source>
</evidence>
<comment type="caution">
    <text evidence="2">The sequence shown here is derived from an EMBL/GenBank/DDBJ whole genome shotgun (WGS) entry which is preliminary data.</text>
</comment>